<dbReference type="EMBL" id="KV442055">
    <property type="protein sequence ID" value="OAQ27668.1"/>
    <property type="molecule type" value="Genomic_DNA"/>
</dbReference>
<organism evidence="1 2">
    <name type="scientific">Linnemannia elongata AG-77</name>
    <dbReference type="NCBI Taxonomy" id="1314771"/>
    <lineage>
        <taxon>Eukaryota</taxon>
        <taxon>Fungi</taxon>
        <taxon>Fungi incertae sedis</taxon>
        <taxon>Mucoromycota</taxon>
        <taxon>Mortierellomycotina</taxon>
        <taxon>Mortierellomycetes</taxon>
        <taxon>Mortierellales</taxon>
        <taxon>Mortierellaceae</taxon>
        <taxon>Linnemannia</taxon>
    </lineage>
</organism>
<keyword evidence="2" id="KW-1185">Reference proteome</keyword>
<sequence length="118" mass="12905">CLLLPPPGKLIGDTEQDGHVQCTDGTPELLPPQFFVTKNFQVTNDYVQAWGFMNGTSVGLLPNDGGGQYDIHKDSGDNVAPGYAVFVELLEPDIGRWCIRFCYEIGQQCNMGKSTFGC</sequence>
<name>A0A197JRT3_9FUNG</name>
<dbReference type="OrthoDB" id="3044029at2759"/>
<dbReference type="STRING" id="1314771.A0A197JRT3"/>
<proteinExistence type="predicted"/>
<evidence type="ECO:0000313" key="1">
    <source>
        <dbReference type="EMBL" id="OAQ27668.1"/>
    </source>
</evidence>
<feature type="non-terminal residue" evidence="1">
    <location>
        <position position="118"/>
    </location>
</feature>
<protein>
    <submittedName>
        <fullName evidence="1">Uncharacterized protein</fullName>
    </submittedName>
</protein>
<dbReference type="AlphaFoldDB" id="A0A197JRT3"/>
<evidence type="ECO:0000313" key="2">
    <source>
        <dbReference type="Proteomes" id="UP000078512"/>
    </source>
</evidence>
<reference evidence="1 2" key="1">
    <citation type="submission" date="2016-05" db="EMBL/GenBank/DDBJ databases">
        <title>Genome sequencing reveals origins of a unique bacterial endosymbiosis in the earliest lineages of terrestrial Fungi.</title>
        <authorList>
            <consortium name="DOE Joint Genome Institute"/>
            <person name="Uehling J."/>
            <person name="Gryganskyi A."/>
            <person name="Hameed K."/>
            <person name="Tschaplinski T."/>
            <person name="Misztal P."/>
            <person name="Wu S."/>
            <person name="Desiro A."/>
            <person name="Vande Pol N."/>
            <person name="Du Z.-Y."/>
            <person name="Zienkiewicz A."/>
            <person name="Zienkiewicz K."/>
            <person name="Morin E."/>
            <person name="Tisserant E."/>
            <person name="Splivallo R."/>
            <person name="Hainaut M."/>
            <person name="Henrissat B."/>
            <person name="Ohm R."/>
            <person name="Kuo A."/>
            <person name="Yan J."/>
            <person name="Lipzen A."/>
            <person name="Nolan M."/>
            <person name="Labutti K."/>
            <person name="Barry K."/>
            <person name="Goldstein A."/>
            <person name="Labbe J."/>
            <person name="Schadt C."/>
            <person name="Tuskan G."/>
            <person name="Grigoriev I."/>
            <person name="Martin F."/>
            <person name="Vilgalys R."/>
            <person name="Bonito G."/>
        </authorList>
    </citation>
    <scope>NUCLEOTIDE SEQUENCE [LARGE SCALE GENOMIC DNA]</scope>
    <source>
        <strain evidence="1 2">AG-77</strain>
    </source>
</reference>
<dbReference type="Proteomes" id="UP000078512">
    <property type="component" value="Unassembled WGS sequence"/>
</dbReference>
<gene>
    <name evidence="1" type="ORF">K457DRAFT_51894</name>
</gene>
<accession>A0A197JRT3</accession>
<feature type="non-terminal residue" evidence="1">
    <location>
        <position position="1"/>
    </location>
</feature>